<comment type="caution">
    <text evidence="3">The sequence shown here is derived from an EMBL/GenBank/DDBJ whole genome shotgun (WGS) entry which is preliminary data.</text>
</comment>
<feature type="region of interest" description="Disordered" evidence="1">
    <location>
        <begin position="215"/>
        <end position="245"/>
    </location>
</feature>
<name>A0A448XD26_9PLAT</name>
<protein>
    <recommendedName>
        <fullName evidence="2">Prolyl 4-hydroxylase N-terminal domain-containing protein</fullName>
    </recommendedName>
</protein>
<reference evidence="3" key="1">
    <citation type="submission" date="2018-11" db="EMBL/GenBank/DDBJ databases">
        <authorList>
            <consortium name="Pathogen Informatics"/>
        </authorList>
    </citation>
    <scope>NUCLEOTIDE SEQUENCE</scope>
</reference>
<gene>
    <name evidence="3" type="ORF">PXEA_LOCUS27173</name>
</gene>
<dbReference type="Proteomes" id="UP000784294">
    <property type="component" value="Unassembled WGS sequence"/>
</dbReference>
<dbReference type="EMBL" id="CAAALY010246303">
    <property type="protein sequence ID" value="VEL33733.1"/>
    <property type="molecule type" value="Genomic_DNA"/>
</dbReference>
<sequence length="303" mass="33277">MPRTAHNSLDKHRICPHAAYFPSLCVTCLSPSITTETYSSFFWVSIWAGLAKIGILRASLSATADLHSRRATTNSFVRSGSHFKMASYRLSLLLGCVLLLIMDLTHVTYQEIFTAMSDLGQAVQTGHELVADLYTYADLEEDRLARIRQLADKLANFTIGHGETASEQGISQHLPKDEQEELLVSNPINAYLVVKNLVANWKTELLSLVQRISPNTSKEAEEDRDENSADVDELGAYGKPETSRQVMERISEKVSTLPGHEDLVGAADAVLRLQTTYKLSSIDLSEGKVVPGVSSPKLTGLSA</sequence>
<dbReference type="InterPro" id="IPR011990">
    <property type="entry name" value="TPR-like_helical_dom_sf"/>
</dbReference>
<evidence type="ECO:0000259" key="2">
    <source>
        <dbReference type="Pfam" id="PF08336"/>
    </source>
</evidence>
<keyword evidence="4" id="KW-1185">Reference proteome</keyword>
<dbReference type="GO" id="GO:0004656">
    <property type="term" value="F:procollagen-proline 4-dioxygenase activity"/>
    <property type="evidence" value="ECO:0007669"/>
    <property type="project" value="InterPro"/>
</dbReference>
<evidence type="ECO:0000313" key="4">
    <source>
        <dbReference type="Proteomes" id="UP000784294"/>
    </source>
</evidence>
<feature type="domain" description="Prolyl 4-hydroxylase N-terminal" evidence="2">
    <location>
        <begin position="116"/>
        <end position="289"/>
    </location>
</feature>
<evidence type="ECO:0000313" key="3">
    <source>
        <dbReference type="EMBL" id="VEL33733.1"/>
    </source>
</evidence>
<dbReference type="InterPro" id="IPR013547">
    <property type="entry name" value="P4H_N"/>
</dbReference>
<dbReference type="GO" id="GO:0005783">
    <property type="term" value="C:endoplasmic reticulum"/>
    <property type="evidence" value="ECO:0007669"/>
    <property type="project" value="InterPro"/>
</dbReference>
<evidence type="ECO:0000256" key="1">
    <source>
        <dbReference type="SAM" id="MobiDB-lite"/>
    </source>
</evidence>
<dbReference type="AlphaFoldDB" id="A0A448XD26"/>
<dbReference type="Gene3D" id="6.10.140.1460">
    <property type="match status" value="1"/>
</dbReference>
<accession>A0A448XD26</accession>
<dbReference type="OrthoDB" id="6279707at2759"/>
<dbReference type="Pfam" id="PF08336">
    <property type="entry name" value="P4Ha_N"/>
    <property type="match status" value="1"/>
</dbReference>
<dbReference type="Gene3D" id="1.25.40.10">
    <property type="entry name" value="Tetratricopeptide repeat domain"/>
    <property type="match status" value="1"/>
</dbReference>
<feature type="compositionally biased region" description="Acidic residues" evidence="1">
    <location>
        <begin position="220"/>
        <end position="233"/>
    </location>
</feature>
<proteinExistence type="predicted"/>
<organism evidence="3 4">
    <name type="scientific">Protopolystoma xenopodis</name>
    <dbReference type="NCBI Taxonomy" id="117903"/>
    <lineage>
        <taxon>Eukaryota</taxon>
        <taxon>Metazoa</taxon>
        <taxon>Spiralia</taxon>
        <taxon>Lophotrochozoa</taxon>
        <taxon>Platyhelminthes</taxon>
        <taxon>Monogenea</taxon>
        <taxon>Polyopisthocotylea</taxon>
        <taxon>Polystomatidea</taxon>
        <taxon>Polystomatidae</taxon>
        <taxon>Protopolystoma</taxon>
    </lineage>
</organism>